<sequence length="177" mass="19872">MKKIIALLLVFTFGLSSCEKDDICDANTPTTSRMLISFFYADRTSVAKSATRLKIQGDGVENGIVFNETATTDDLKYTTNANQVLIPLDPTKDAVTYSFISNFSSTNPAQSNTDVLTFNYTRRNEYVSRACGFKTIYTLTSIERAGDEDANSYWISNISLFNPNVEFENETHVKIFF</sequence>
<dbReference type="Pfam" id="PF20050">
    <property type="entry name" value="DUF6452"/>
    <property type="match status" value="1"/>
</dbReference>
<reference evidence="1 2" key="1">
    <citation type="submission" date="2019-12" db="EMBL/GenBank/DDBJ databases">
        <authorList>
            <person name="Kim Y.S."/>
        </authorList>
    </citation>
    <scope>NUCLEOTIDE SEQUENCE [LARGE SCALE GENOMIC DNA]</scope>
    <source>
        <strain evidence="1 2">GA093</strain>
    </source>
</reference>
<dbReference type="EMBL" id="WSTB01000005">
    <property type="protein sequence ID" value="MWB94769.1"/>
    <property type="molecule type" value="Genomic_DNA"/>
</dbReference>
<comment type="caution">
    <text evidence="1">The sequence shown here is derived from an EMBL/GenBank/DDBJ whole genome shotgun (WGS) entry which is preliminary data.</text>
</comment>
<dbReference type="InterPro" id="IPR045607">
    <property type="entry name" value="DUF6452"/>
</dbReference>
<dbReference type="RefSeq" id="WP_160374742.1">
    <property type="nucleotide sequence ID" value="NZ_WSTB01000005.1"/>
</dbReference>
<name>A0A6I4NSY2_9FLAO</name>
<keyword evidence="2" id="KW-1185">Reference proteome</keyword>
<accession>A0A6I4NSY2</accession>
<gene>
    <name evidence="1" type="ORF">GON26_10365</name>
</gene>
<evidence type="ECO:0000313" key="2">
    <source>
        <dbReference type="Proteomes" id="UP000471501"/>
    </source>
</evidence>
<dbReference type="Proteomes" id="UP000471501">
    <property type="component" value="Unassembled WGS sequence"/>
</dbReference>
<dbReference type="AlphaFoldDB" id="A0A6I4NSY2"/>
<protein>
    <recommendedName>
        <fullName evidence="3">Lipoprotein</fullName>
    </recommendedName>
</protein>
<dbReference type="PROSITE" id="PS51257">
    <property type="entry name" value="PROKAR_LIPOPROTEIN"/>
    <property type="match status" value="1"/>
</dbReference>
<evidence type="ECO:0008006" key="3">
    <source>
        <dbReference type="Google" id="ProtNLM"/>
    </source>
</evidence>
<evidence type="ECO:0000313" key="1">
    <source>
        <dbReference type="EMBL" id="MWB94769.1"/>
    </source>
</evidence>
<proteinExistence type="predicted"/>
<organism evidence="1 2">
    <name type="scientific">Flavobacterium hydrocarbonoxydans</name>
    <dbReference type="NCBI Taxonomy" id="2683249"/>
    <lineage>
        <taxon>Bacteria</taxon>
        <taxon>Pseudomonadati</taxon>
        <taxon>Bacteroidota</taxon>
        <taxon>Flavobacteriia</taxon>
        <taxon>Flavobacteriales</taxon>
        <taxon>Flavobacteriaceae</taxon>
        <taxon>Flavobacterium</taxon>
    </lineage>
</organism>